<dbReference type="PANTHER" id="PTHR12630:SF1">
    <property type="entry name" value="GLUCOSIDASE 2 SUBUNIT BETA"/>
    <property type="match status" value="1"/>
</dbReference>
<feature type="domain" description="MRH" evidence="4">
    <location>
        <begin position="11"/>
        <end position="142"/>
    </location>
</feature>
<organism evidence="5">
    <name type="scientific">Octactis speculum</name>
    <dbReference type="NCBI Taxonomy" id="3111310"/>
    <lineage>
        <taxon>Eukaryota</taxon>
        <taxon>Sar</taxon>
        <taxon>Stramenopiles</taxon>
        <taxon>Ochrophyta</taxon>
        <taxon>Dictyochophyceae</taxon>
        <taxon>Dictyochales</taxon>
        <taxon>Dictyochaceae</taxon>
        <taxon>Octactis</taxon>
    </lineage>
</organism>
<gene>
    <name evidence="5" type="ORF">DSPE1174_LOCUS3779</name>
</gene>
<feature type="compositionally biased region" description="Low complexity" evidence="3">
    <location>
        <begin position="15"/>
        <end position="36"/>
    </location>
</feature>
<sequence>MKQTPKLGQASVAFNSSSSISSSSSSNTSNTTRESSPVVVEKKSSKGKKKKKKKKASADNYDDIVVPRHERIPDPITLGLWHSWGRNRSVMYFRQGEKCVDGPDRSVNVTVICGTQNEVLRLDEDGMCIYSMLFRTPAACDQQKAQLYRDNATALGIRLNERHASFRAS</sequence>
<keyword evidence="1" id="KW-0732">Signal</keyword>
<dbReference type="PANTHER" id="PTHR12630">
    <property type="entry name" value="N-LINKED OLIGOSACCHARIDE PROCESSING"/>
    <property type="match status" value="1"/>
</dbReference>
<dbReference type="PROSITE" id="PS51914">
    <property type="entry name" value="MRH"/>
    <property type="match status" value="1"/>
</dbReference>
<dbReference type="InterPro" id="IPR009011">
    <property type="entry name" value="Man6P_isomerase_rcpt-bd_dom_sf"/>
</dbReference>
<accession>A0A7S2AW44</accession>
<keyword evidence="2" id="KW-1015">Disulfide bond</keyword>
<dbReference type="GO" id="GO:0017177">
    <property type="term" value="C:glucosidase II complex"/>
    <property type="evidence" value="ECO:0007669"/>
    <property type="project" value="TreeGrafter"/>
</dbReference>
<dbReference type="GO" id="GO:0006491">
    <property type="term" value="P:N-glycan processing"/>
    <property type="evidence" value="ECO:0007669"/>
    <property type="project" value="TreeGrafter"/>
</dbReference>
<dbReference type="InterPro" id="IPR044865">
    <property type="entry name" value="MRH_dom"/>
</dbReference>
<dbReference type="SUPFAM" id="SSF50911">
    <property type="entry name" value="Mannose 6-phosphate receptor domain"/>
    <property type="match status" value="1"/>
</dbReference>
<evidence type="ECO:0000259" key="4">
    <source>
        <dbReference type="PROSITE" id="PS51914"/>
    </source>
</evidence>
<evidence type="ECO:0000313" key="5">
    <source>
        <dbReference type="EMBL" id="CAD9379284.1"/>
    </source>
</evidence>
<name>A0A7S2AW44_9STRA</name>
<dbReference type="Pfam" id="PF13015">
    <property type="entry name" value="PRKCSH_1"/>
    <property type="match status" value="1"/>
</dbReference>
<proteinExistence type="predicted"/>
<feature type="region of interest" description="Disordered" evidence="3">
    <location>
        <begin position="1"/>
        <end position="59"/>
    </location>
</feature>
<dbReference type="EMBL" id="HBGS01007301">
    <property type="protein sequence ID" value="CAD9379284.1"/>
    <property type="molecule type" value="Transcribed_RNA"/>
</dbReference>
<dbReference type="InterPro" id="IPR039794">
    <property type="entry name" value="Gtb1-like"/>
</dbReference>
<reference evidence="5" key="1">
    <citation type="submission" date="2021-01" db="EMBL/GenBank/DDBJ databases">
        <authorList>
            <person name="Corre E."/>
            <person name="Pelletier E."/>
            <person name="Niang G."/>
            <person name="Scheremetjew M."/>
            <person name="Finn R."/>
            <person name="Kale V."/>
            <person name="Holt S."/>
            <person name="Cochrane G."/>
            <person name="Meng A."/>
            <person name="Brown T."/>
            <person name="Cohen L."/>
        </authorList>
    </citation>
    <scope>NUCLEOTIDE SEQUENCE</scope>
    <source>
        <strain evidence="5">CCMP1381</strain>
    </source>
</reference>
<dbReference type="InterPro" id="IPR036607">
    <property type="entry name" value="PRKCSH"/>
</dbReference>
<dbReference type="AlphaFoldDB" id="A0A7S2AW44"/>
<feature type="compositionally biased region" description="Basic residues" evidence="3">
    <location>
        <begin position="45"/>
        <end position="55"/>
    </location>
</feature>
<evidence type="ECO:0000256" key="2">
    <source>
        <dbReference type="ARBA" id="ARBA00023157"/>
    </source>
</evidence>
<dbReference type="Gene3D" id="2.70.130.10">
    <property type="entry name" value="Mannose-6-phosphate receptor binding domain"/>
    <property type="match status" value="1"/>
</dbReference>
<evidence type="ECO:0000256" key="1">
    <source>
        <dbReference type="ARBA" id="ARBA00022729"/>
    </source>
</evidence>
<protein>
    <recommendedName>
        <fullName evidence="4">MRH domain-containing protein</fullName>
    </recommendedName>
</protein>
<evidence type="ECO:0000256" key="3">
    <source>
        <dbReference type="SAM" id="MobiDB-lite"/>
    </source>
</evidence>